<feature type="domain" description="Glycosyl hydrolase family 95 N-terminal" evidence="2">
    <location>
        <begin position="27"/>
        <end position="257"/>
    </location>
</feature>
<dbReference type="RefSeq" id="WP_158463778.1">
    <property type="nucleotide sequence ID" value="NZ_VZAD01000069.1"/>
</dbReference>
<keyword evidence="1" id="KW-0732">Signal</keyword>
<dbReference type="AlphaFoldDB" id="A0A6A7WCL1"/>
<dbReference type="Pfam" id="PF14498">
    <property type="entry name" value="Glyco_hyd_65N_2"/>
    <property type="match status" value="1"/>
</dbReference>
<evidence type="ECO:0000313" key="5">
    <source>
        <dbReference type="EMBL" id="MQP12121.1"/>
    </source>
</evidence>
<evidence type="ECO:0000259" key="4">
    <source>
        <dbReference type="Pfam" id="PF22124"/>
    </source>
</evidence>
<dbReference type="GO" id="GO:0005975">
    <property type="term" value="P:carbohydrate metabolic process"/>
    <property type="evidence" value="ECO:0007669"/>
    <property type="project" value="InterPro"/>
</dbReference>
<keyword evidence="6" id="KW-1185">Reference proteome</keyword>
<dbReference type="InterPro" id="IPR008928">
    <property type="entry name" value="6-hairpin_glycosidase_sf"/>
</dbReference>
<reference evidence="5 6" key="1">
    <citation type="submission" date="2019-09" db="EMBL/GenBank/DDBJ databases">
        <title>Distinct polysaccharide growth profiles of human intestinal Prevotella copri isolates.</title>
        <authorList>
            <person name="Fehlner-Peach H."/>
            <person name="Magnabosco C."/>
            <person name="Raghavan V."/>
            <person name="Scher J.U."/>
            <person name="Tett A."/>
            <person name="Cox L.M."/>
            <person name="Gottsegen C."/>
            <person name="Watters A."/>
            <person name="Wiltshire- Gordon J.D."/>
            <person name="Segata N."/>
            <person name="Bonneau R."/>
            <person name="Littman D.R."/>
        </authorList>
    </citation>
    <scope>NUCLEOTIDE SEQUENCE [LARGE SCALE GENOMIC DNA]</scope>
    <source>
        <strain evidence="6">iAQ1173</strain>
    </source>
</reference>
<dbReference type="EMBL" id="VZAD01000069">
    <property type="protein sequence ID" value="MQP12121.1"/>
    <property type="molecule type" value="Genomic_DNA"/>
</dbReference>
<evidence type="ECO:0000259" key="3">
    <source>
        <dbReference type="Pfam" id="PF21307"/>
    </source>
</evidence>
<feature type="signal peptide" evidence="1">
    <location>
        <begin position="1"/>
        <end position="19"/>
    </location>
</feature>
<evidence type="ECO:0000259" key="2">
    <source>
        <dbReference type="Pfam" id="PF14498"/>
    </source>
</evidence>
<dbReference type="PANTHER" id="PTHR31084:SF0">
    <property type="entry name" value="ALPHA-L-FUCOSIDASE 2"/>
    <property type="match status" value="1"/>
</dbReference>
<dbReference type="InterPro" id="IPR027414">
    <property type="entry name" value="GH95_N_dom"/>
</dbReference>
<dbReference type="Pfam" id="PF21307">
    <property type="entry name" value="Glyco_hydro_95_C"/>
    <property type="match status" value="1"/>
</dbReference>
<comment type="caution">
    <text evidence="5">The sequence shown here is derived from an EMBL/GenBank/DDBJ whole genome shotgun (WGS) entry which is preliminary data.</text>
</comment>
<name>A0A6A7WCL1_9BACT</name>
<dbReference type="InterPro" id="IPR049053">
    <property type="entry name" value="AFCA-like_C"/>
</dbReference>
<evidence type="ECO:0000313" key="6">
    <source>
        <dbReference type="Proteomes" id="UP000384372"/>
    </source>
</evidence>
<dbReference type="GO" id="GO:0004560">
    <property type="term" value="F:alpha-L-fucosidase activity"/>
    <property type="evidence" value="ECO:0007669"/>
    <property type="project" value="InterPro"/>
</dbReference>
<dbReference type="InterPro" id="IPR012341">
    <property type="entry name" value="6hp_glycosidase-like_sf"/>
</dbReference>
<feature type="domain" description="Alpha fucosidase A-like C-terminal" evidence="3">
    <location>
        <begin position="708"/>
        <end position="771"/>
    </location>
</feature>
<dbReference type="InterPro" id="IPR016518">
    <property type="entry name" value="Alpha-L-fucosidase"/>
</dbReference>
<gene>
    <name evidence="5" type="ORF">F7D20_09180</name>
</gene>
<keyword evidence="5" id="KW-0378">Hydrolase</keyword>
<proteinExistence type="predicted"/>
<dbReference type="SUPFAM" id="SSF48208">
    <property type="entry name" value="Six-hairpin glycosidases"/>
    <property type="match status" value="1"/>
</dbReference>
<dbReference type="Pfam" id="PF22124">
    <property type="entry name" value="Glyco_hydro_95_cat"/>
    <property type="match status" value="1"/>
</dbReference>
<dbReference type="InterPro" id="IPR054363">
    <property type="entry name" value="GH95_cat"/>
</dbReference>
<dbReference type="Gene3D" id="1.50.10.10">
    <property type="match status" value="1"/>
</dbReference>
<sequence length="784" mass="88716">MRKFVFSALLLANSLPELAQDKLPFNLWYTKPATVFEESLPIGNGKLGALIYGGANNDSIYLNDITLWTGKPVDRQEGGEAYKWIPKIREALFREDYKAADSLQLHVQGHNSEYYQPLAIINIKDQNPGQATQYYRQLSLDSAIATLRYSREGVSYTREYFASHPDKVIAIRLTASQKQAINCDISLTSLIPHQVKASSNQLTLTGHAIGEPENSTHFCSILSIRNTDGSITPTDSTLHLQGVSEAIICFVNETSYNGFDKHPVTEGTPYIEKVADDAWHLVNYTYPELRQRHVNDYKQFFDRTRFILKGARYDTQRNTEQQLLDYTKKQEQNPYLEMLYFQFGRYLLISCSRTPGVPANLQGLWAPARLSPWRGNYTTNINLEENYWPAEVANLSELTMPVEGLVKALAVTGKYTAKHFYGIEEGWCAGHNTDAWAMSNPVGTKKGSPKWSNWNMGGAWLVQTLWDHYDYTRDLDFLRQTAYPLMKGASDFMLKWLIDNPKKPGELITAPSTSPEAQYITDKGYKGSTLYGGTADLAIIHELFRNTIKGAKALNTDLAYQATLQDAINRLHPYQIGKRGNLQEWYYDWDDRDWQHRHQSHLLGLYPFNHITLVKTPEIAAAASKSLEIKGDNSTGWSTGWRICLWARLHRADKSYAILRKLLNYVSPNTLKNHSSGGTYPNLFDAHPPFQIDGNFGGTAGICEMLMQCDGDTMELLPSLPEVWNTGEINGIKARGNYKIDLSWKNRKVAKAKITSHQAGVLTVCYNGKQKKLHFKAGETKTVK</sequence>
<accession>A0A6A7WCL1</accession>
<feature type="chain" id="PRO_5025603667" evidence="1">
    <location>
        <begin position="20"/>
        <end position="784"/>
    </location>
</feature>
<protein>
    <submittedName>
        <fullName evidence="5">Glycoside hydrolase family 95 protein</fullName>
    </submittedName>
</protein>
<organism evidence="5 6">
    <name type="scientific">Segatella copri</name>
    <dbReference type="NCBI Taxonomy" id="165179"/>
    <lineage>
        <taxon>Bacteria</taxon>
        <taxon>Pseudomonadati</taxon>
        <taxon>Bacteroidota</taxon>
        <taxon>Bacteroidia</taxon>
        <taxon>Bacteroidales</taxon>
        <taxon>Prevotellaceae</taxon>
        <taxon>Segatella</taxon>
    </lineage>
</organism>
<dbReference type="PANTHER" id="PTHR31084">
    <property type="entry name" value="ALPHA-L-FUCOSIDASE 2"/>
    <property type="match status" value="1"/>
</dbReference>
<feature type="domain" description="Glycosyl hydrolase family 95 catalytic" evidence="4">
    <location>
        <begin position="286"/>
        <end position="706"/>
    </location>
</feature>
<dbReference type="OrthoDB" id="9802600at2"/>
<dbReference type="PIRSF" id="PIRSF007663">
    <property type="entry name" value="UCP007663"/>
    <property type="match status" value="1"/>
</dbReference>
<evidence type="ECO:0000256" key="1">
    <source>
        <dbReference type="SAM" id="SignalP"/>
    </source>
</evidence>
<dbReference type="Proteomes" id="UP000384372">
    <property type="component" value="Unassembled WGS sequence"/>
</dbReference>